<evidence type="ECO:0000256" key="6">
    <source>
        <dbReference type="ARBA" id="ARBA00023136"/>
    </source>
</evidence>
<feature type="transmembrane region" description="Helical" evidence="8">
    <location>
        <begin position="406"/>
        <end position="427"/>
    </location>
</feature>
<evidence type="ECO:0000313" key="10">
    <source>
        <dbReference type="EMBL" id="APH54562.1"/>
    </source>
</evidence>
<dbReference type="PRINTS" id="PR00171">
    <property type="entry name" value="SUGRTRNSPORT"/>
</dbReference>
<evidence type="ECO:0000256" key="7">
    <source>
        <dbReference type="RuleBase" id="RU003346"/>
    </source>
</evidence>
<dbReference type="InterPro" id="IPR020846">
    <property type="entry name" value="MFS_dom"/>
</dbReference>
<dbReference type="NCBIfam" id="TIGR00879">
    <property type="entry name" value="SP"/>
    <property type="match status" value="1"/>
</dbReference>
<dbReference type="FunFam" id="1.20.1250.20:FF:000073">
    <property type="entry name" value="MFS myo-inositol transporter, putative"/>
    <property type="match status" value="1"/>
</dbReference>
<feature type="transmembrane region" description="Helical" evidence="8">
    <location>
        <begin position="101"/>
        <end position="119"/>
    </location>
</feature>
<dbReference type="GO" id="GO:0016020">
    <property type="term" value="C:membrane"/>
    <property type="evidence" value="ECO:0007669"/>
    <property type="project" value="UniProtKB-SubCell"/>
</dbReference>
<dbReference type="PROSITE" id="PS00216">
    <property type="entry name" value="SUGAR_TRANSPORT_1"/>
    <property type="match status" value="2"/>
</dbReference>
<dbReference type="AlphaFoldDB" id="A0AAC9KCQ2"/>
<feature type="domain" description="Major facilitator superfamily (MFS) profile" evidence="9">
    <location>
        <begin position="6"/>
        <end position="434"/>
    </location>
</feature>
<feature type="transmembrane region" description="Helical" evidence="8">
    <location>
        <begin position="44"/>
        <end position="64"/>
    </location>
</feature>
<dbReference type="Proteomes" id="UP000182373">
    <property type="component" value="Chromosome"/>
</dbReference>
<dbReference type="PANTHER" id="PTHR48020">
    <property type="entry name" value="PROTON MYO-INOSITOL COTRANSPORTER"/>
    <property type="match status" value="1"/>
</dbReference>
<dbReference type="InterPro" id="IPR036259">
    <property type="entry name" value="MFS_trans_sf"/>
</dbReference>
<comment type="similarity">
    <text evidence="2 7">Belongs to the major facilitator superfamily. Sugar transporter (TC 2.A.1.1) family.</text>
</comment>
<evidence type="ECO:0000256" key="3">
    <source>
        <dbReference type="ARBA" id="ARBA00022448"/>
    </source>
</evidence>
<feature type="transmembrane region" description="Helical" evidence="8">
    <location>
        <begin position="311"/>
        <end position="332"/>
    </location>
</feature>
<dbReference type="GO" id="GO:0022857">
    <property type="term" value="F:transmembrane transporter activity"/>
    <property type="evidence" value="ECO:0007669"/>
    <property type="project" value="InterPro"/>
</dbReference>
<evidence type="ECO:0000256" key="4">
    <source>
        <dbReference type="ARBA" id="ARBA00022692"/>
    </source>
</evidence>
<feature type="transmembrane region" description="Helical" evidence="8">
    <location>
        <begin position="380"/>
        <end position="400"/>
    </location>
</feature>
<feature type="transmembrane region" description="Helical" evidence="8">
    <location>
        <begin position="71"/>
        <end position="95"/>
    </location>
</feature>
<feature type="transmembrane region" description="Helical" evidence="8">
    <location>
        <begin position="244"/>
        <end position="266"/>
    </location>
</feature>
<evidence type="ECO:0000256" key="5">
    <source>
        <dbReference type="ARBA" id="ARBA00022989"/>
    </source>
</evidence>
<evidence type="ECO:0000256" key="1">
    <source>
        <dbReference type="ARBA" id="ARBA00004141"/>
    </source>
</evidence>
<dbReference type="InterPro" id="IPR050814">
    <property type="entry name" value="Myo-inositol_Transporter"/>
</dbReference>
<feature type="transmembrane region" description="Helical" evidence="8">
    <location>
        <begin position="131"/>
        <end position="152"/>
    </location>
</feature>
<evidence type="ECO:0000256" key="2">
    <source>
        <dbReference type="ARBA" id="ARBA00010992"/>
    </source>
</evidence>
<feature type="transmembrane region" description="Helical" evidence="8">
    <location>
        <begin position="344"/>
        <end position="368"/>
    </location>
</feature>
<dbReference type="PROSITE" id="PS50850">
    <property type="entry name" value="MFS"/>
    <property type="match status" value="1"/>
</dbReference>
<keyword evidence="5 8" id="KW-1133">Transmembrane helix</keyword>
<keyword evidence="3 7" id="KW-0813">Transport</keyword>
<name>A0AAC9KCQ2_9PROT</name>
<evidence type="ECO:0000259" key="9">
    <source>
        <dbReference type="PROSITE" id="PS50850"/>
    </source>
</evidence>
<dbReference type="Pfam" id="PF00083">
    <property type="entry name" value="Sugar_tr"/>
    <property type="match status" value="1"/>
</dbReference>
<evidence type="ECO:0000256" key="8">
    <source>
        <dbReference type="SAM" id="Phobius"/>
    </source>
</evidence>
<accession>A0AAC9KCQ2</accession>
<evidence type="ECO:0000313" key="11">
    <source>
        <dbReference type="Proteomes" id="UP000182373"/>
    </source>
</evidence>
<dbReference type="EMBL" id="CP018191">
    <property type="protein sequence ID" value="APH54562.1"/>
    <property type="molecule type" value="Genomic_DNA"/>
</dbReference>
<dbReference type="Gene3D" id="1.20.1250.20">
    <property type="entry name" value="MFS general substrate transporter like domains"/>
    <property type="match status" value="1"/>
</dbReference>
<proteinExistence type="inferred from homology"/>
<reference evidence="11" key="1">
    <citation type="submission" date="2016-11" db="EMBL/GenBank/DDBJ databases">
        <title>Comparative genomic and phenotypic analysis of Granulibacter bethesdensis clinical isolates from patients with chronic granulomatous disease.</title>
        <authorList>
            <person name="Zarember K.A."/>
            <person name="Porcella S.F."/>
            <person name="Chu J."/>
            <person name="Ding L."/>
            <person name="Dahlstrom E."/>
            <person name="Barbian K."/>
            <person name="Martens C."/>
            <person name="Sykora L."/>
            <person name="Kramer S."/>
            <person name="Pettinato A.M."/>
            <person name="Hong H."/>
            <person name="Wald G."/>
            <person name="Berg L.J."/>
            <person name="Rogge L.S."/>
            <person name="Greenberg D.E."/>
            <person name="Falcone E.L."/>
            <person name="Neves J.F."/>
            <person name="Simoes M.J."/>
            <person name="Casal M."/>
            <person name="Rodriguez-Lopez F.C."/>
            <person name="Zelazny A."/>
            <person name="Gallin J.I."/>
            <person name="Holland S.M."/>
        </authorList>
    </citation>
    <scope>NUCLEOTIDE SEQUENCE [LARGE SCALE GENOMIC DNA]</scope>
    <source>
        <strain evidence="11">NIH9.1</strain>
    </source>
</reference>
<dbReference type="PANTHER" id="PTHR48020:SF12">
    <property type="entry name" value="PROTON MYO-INOSITOL COTRANSPORTER"/>
    <property type="match status" value="1"/>
</dbReference>
<comment type="subcellular location">
    <subcellularLocation>
        <location evidence="1">Membrane</location>
        <topology evidence="1">Multi-pass membrane protein</topology>
    </subcellularLocation>
</comment>
<organism evidence="10 11">
    <name type="scientific">Granulibacter bethesdensis</name>
    <dbReference type="NCBI Taxonomy" id="364410"/>
    <lineage>
        <taxon>Bacteria</taxon>
        <taxon>Pseudomonadati</taxon>
        <taxon>Pseudomonadota</taxon>
        <taxon>Alphaproteobacteria</taxon>
        <taxon>Acetobacterales</taxon>
        <taxon>Acetobacteraceae</taxon>
        <taxon>Granulibacter</taxon>
    </lineage>
</organism>
<feature type="transmembrane region" description="Helical" evidence="8">
    <location>
        <begin position="158"/>
        <end position="179"/>
    </location>
</feature>
<protein>
    <submittedName>
        <fullName evidence="10">Sugar-proton symporter</fullName>
    </submittedName>
</protein>
<gene>
    <name evidence="10" type="ORF">GbCGDNIH9_1264</name>
</gene>
<dbReference type="InterPro" id="IPR003663">
    <property type="entry name" value="Sugar/inositol_transpt"/>
</dbReference>
<keyword evidence="4 8" id="KW-0812">Transmembrane</keyword>
<dbReference type="SUPFAM" id="SSF103473">
    <property type="entry name" value="MFS general substrate transporter"/>
    <property type="match status" value="1"/>
</dbReference>
<keyword evidence="6 8" id="KW-0472">Membrane</keyword>
<sequence>MNFTFMAVVAALGGLLFGYDTGVISGALPFLREDFNLGAWSESLVAAVTLAGATLGAMAGGNLADRFGRRLMILITSVLFIIGAVLSAFAGSVLVLTTGRLIVGLAIGVSSLITPLYLSEIAPASRRGAMVSMNQFFITLGILVAFLVDYAFSFSRAWPWMLGLGAVPGVILFLGMLALPESPRWLLKNGQVDQAANALRQLMGKEQAEGEFESLDHFMQTELTSERTANQVSIFNDRRYRLPLVIGVGLAVLQQVTGINTVIYFGPQIFSTAGIGDHSASILANVLIGVVNVGMTIVAMRLMDRAGRRSLLINGLLGMTIGLLLLAFGFWIGTSGPGGASAWIAIAALSIYIAAFAIGMGPVFWLIISEIFPLHARGRGMAVATVANWGSNAIVAYTFLPMLNSLGIIPTFLSFAFMSVVSIFFTIRFVPETTGQTLEDIERGMSAS</sequence>
<dbReference type="InterPro" id="IPR005828">
    <property type="entry name" value="MFS_sugar_transport-like"/>
</dbReference>
<dbReference type="InterPro" id="IPR005829">
    <property type="entry name" value="Sugar_transporter_CS"/>
</dbReference>
<feature type="transmembrane region" description="Helical" evidence="8">
    <location>
        <begin position="278"/>
        <end position="299"/>
    </location>
</feature>
<dbReference type="PROSITE" id="PS00217">
    <property type="entry name" value="SUGAR_TRANSPORT_2"/>
    <property type="match status" value="1"/>
</dbReference>